<sequence>MSRVIETWKFRPHPLLANAHMQTVFGLRWPQRAAPYAARVHHVPLEDGDQLALHEDVPFENSENAPSILLLHGLSGGHDSSYMCRLVERLTPRGYRVFRLDMRGCGAGEGIARKPNHCGRSEDVASVLNFIAELHTDSPTTLIAFSMGGTLALNMLAEAGEMRIGNFERALMICPPIDLFSIERHFRSFLGRPYDKFFVKNIWAQVLRRWQAFPETAPKTIPQRPKRLRDIDHLVVAPSGGFASAEEYYAKTQPGPKLEAIRQPVTILFSQDDPVVPFAPLFDFPHSSSVETIVTSHGGHLGFLGQPGLDADIRWIDWRILEWLEHLPLSLEKCKQRVCSR</sequence>
<feature type="active site" description="Charge relay system" evidence="2">
    <location>
        <position position="273"/>
    </location>
</feature>
<keyword evidence="4" id="KW-0378">Hydrolase</keyword>
<reference evidence="4 5" key="1">
    <citation type="submission" date="2019-02" db="EMBL/GenBank/DDBJ databases">
        <title>Deep-cultivation of Planctomycetes and their phenomic and genomic characterization uncovers novel biology.</title>
        <authorList>
            <person name="Wiegand S."/>
            <person name="Jogler M."/>
            <person name="Boedeker C."/>
            <person name="Pinto D."/>
            <person name="Vollmers J."/>
            <person name="Rivas-Marin E."/>
            <person name="Kohn T."/>
            <person name="Peeters S.H."/>
            <person name="Heuer A."/>
            <person name="Rast P."/>
            <person name="Oberbeckmann S."/>
            <person name="Bunk B."/>
            <person name="Jeske O."/>
            <person name="Meyerdierks A."/>
            <person name="Storesund J.E."/>
            <person name="Kallscheuer N."/>
            <person name="Luecker S."/>
            <person name="Lage O.M."/>
            <person name="Pohl T."/>
            <person name="Merkel B.J."/>
            <person name="Hornburger P."/>
            <person name="Mueller R.-W."/>
            <person name="Bruemmer F."/>
            <person name="Labrenz M."/>
            <person name="Spormann A.M."/>
            <person name="Op Den Camp H."/>
            <person name="Overmann J."/>
            <person name="Amann R."/>
            <person name="Jetten M.S.M."/>
            <person name="Mascher T."/>
            <person name="Medema M.H."/>
            <person name="Devos D.P."/>
            <person name="Kaster A.-K."/>
            <person name="Ovreas L."/>
            <person name="Rohde M."/>
            <person name="Galperin M.Y."/>
            <person name="Jogler C."/>
        </authorList>
    </citation>
    <scope>NUCLEOTIDE SEQUENCE [LARGE SCALE GENOMIC DNA]</scope>
    <source>
        <strain evidence="4 5">Pla144</strain>
    </source>
</reference>
<dbReference type="AlphaFoldDB" id="A0A5C6CJL9"/>
<dbReference type="InterPro" id="IPR000073">
    <property type="entry name" value="AB_hydrolase_1"/>
</dbReference>
<dbReference type="Pfam" id="PF00561">
    <property type="entry name" value="Abhydrolase_1"/>
    <property type="match status" value="1"/>
</dbReference>
<feature type="domain" description="AB hydrolase-1" evidence="3">
    <location>
        <begin position="66"/>
        <end position="304"/>
    </location>
</feature>
<gene>
    <name evidence="4" type="ORF">Pla144_39520</name>
</gene>
<evidence type="ECO:0000313" key="4">
    <source>
        <dbReference type="EMBL" id="TWU23777.1"/>
    </source>
</evidence>
<evidence type="ECO:0000313" key="5">
    <source>
        <dbReference type="Proteomes" id="UP000318437"/>
    </source>
</evidence>
<dbReference type="InterPro" id="IPR012020">
    <property type="entry name" value="ABHD4"/>
</dbReference>
<dbReference type="Gene3D" id="3.40.50.1820">
    <property type="entry name" value="alpha/beta hydrolase"/>
    <property type="match status" value="1"/>
</dbReference>
<comment type="caution">
    <text evidence="4">The sequence shown here is derived from an EMBL/GenBank/DDBJ whole genome shotgun (WGS) entry which is preliminary data.</text>
</comment>
<dbReference type="Proteomes" id="UP000318437">
    <property type="component" value="Unassembled WGS sequence"/>
</dbReference>
<dbReference type="PANTHER" id="PTHR10794">
    <property type="entry name" value="ABHYDROLASE DOMAIN-CONTAINING PROTEIN"/>
    <property type="match status" value="1"/>
</dbReference>
<comment type="similarity">
    <text evidence="1">Belongs to the AB hydrolase superfamily. AB hydrolase 4 family.</text>
</comment>
<dbReference type="PANTHER" id="PTHR10794:SF94">
    <property type="entry name" value="ESTERASE YHET-RELATED"/>
    <property type="match status" value="1"/>
</dbReference>
<keyword evidence="5" id="KW-1185">Reference proteome</keyword>
<protein>
    <submittedName>
        <fullName evidence="4">Putative hydrolase</fullName>
    </submittedName>
</protein>
<name>A0A5C6CJL9_9BACT</name>
<dbReference type="EMBL" id="SJPS01000006">
    <property type="protein sequence ID" value="TWU23777.1"/>
    <property type="molecule type" value="Genomic_DNA"/>
</dbReference>
<evidence type="ECO:0000256" key="2">
    <source>
        <dbReference type="PIRSR" id="PIRSR005211-1"/>
    </source>
</evidence>
<dbReference type="InterPro" id="IPR029058">
    <property type="entry name" value="AB_hydrolase_fold"/>
</dbReference>
<feature type="active site" description="Charge relay system" evidence="2">
    <location>
        <position position="300"/>
    </location>
</feature>
<dbReference type="SUPFAM" id="SSF53474">
    <property type="entry name" value="alpha/beta-Hydrolases"/>
    <property type="match status" value="1"/>
</dbReference>
<dbReference type="GO" id="GO:0034338">
    <property type="term" value="F:short-chain carboxylesterase activity"/>
    <property type="evidence" value="ECO:0007669"/>
    <property type="project" value="TreeGrafter"/>
</dbReference>
<proteinExistence type="inferred from homology"/>
<organism evidence="4 5">
    <name type="scientific">Bythopirellula polymerisocia</name>
    <dbReference type="NCBI Taxonomy" id="2528003"/>
    <lineage>
        <taxon>Bacteria</taxon>
        <taxon>Pseudomonadati</taxon>
        <taxon>Planctomycetota</taxon>
        <taxon>Planctomycetia</taxon>
        <taxon>Pirellulales</taxon>
        <taxon>Lacipirellulaceae</taxon>
        <taxon>Bythopirellula</taxon>
    </lineage>
</organism>
<feature type="active site" description="Charge relay system" evidence="2">
    <location>
        <position position="146"/>
    </location>
</feature>
<evidence type="ECO:0000256" key="1">
    <source>
        <dbReference type="ARBA" id="ARBA00010884"/>
    </source>
</evidence>
<dbReference type="PRINTS" id="PR00111">
    <property type="entry name" value="ABHYDROLASE"/>
</dbReference>
<dbReference type="RefSeq" id="WP_146452257.1">
    <property type="nucleotide sequence ID" value="NZ_SJPS01000006.1"/>
</dbReference>
<accession>A0A5C6CJL9</accession>
<dbReference type="InterPro" id="IPR050960">
    <property type="entry name" value="AB_hydrolase_4_sf"/>
</dbReference>
<dbReference type="OrthoDB" id="332676at2"/>
<dbReference type="PIRSF" id="PIRSF005211">
    <property type="entry name" value="Ab_hydro_YheT"/>
    <property type="match status" value="1"/>
</dbReference>
<evidence type="ECO:0000259" key="3">
    <source>
        <dbReference type="Pfam" id="PF00561"/>
    </source>
</evidence>
<dbReference type="GO" id="GO:0047372">
    <property type="term" value="F:monoacylglycerol lipase activity"/>
    <property type="evidence" value="ECO:0007669"/>
    <property type="project" value="TreeGrafter"/>
</dbReference>